<keyword evidence="3" id="KW-1185">Reference proteome</keyword>
<dbReference type="EMBL" id="JABEND010000001">
    <property type="protein sequence ID" value="NNG34156.1"/>
    <property type="molecule type" value="Genomic_DNA"/>
</dbReference>
<sequence>MAIAEYIGLALLVAVVLLIAVVAFRRVTLTRSGSIDVCWRPADREIGRGWVLGQGRYQADELDLYRSFSPLPIPSKVLRRNALVLGSRRPAEGTELDLLPLDAVIVRCTERAVAGAEPVGEPSSRDWELALSEAALTGLRSWLESAPSVTRRV</sequence>
<keyword evidence="1" id="KW-0812">Transmembrane</keyword>
<dbReference type="AlphaFoldDB" id="A0A849A396"/>
<dbReference type="Proteomes" id="UP000562984">
    <property type="component" value="Unassembled WGS sequence"/>
</dbReference>
<organism evidence="2 3">
    <name type="scientific">Nakamurella aerolata</name>
    <dbReference type="NCBI Taxonomy" id="1656892"/>
    <lineage>
        <taxon>Bacteria</taxon>
        <taxon>Bacillati</taxon>
        <taxon>Actinomycetota</taxon>
        <taxon>Actinomycetes</taxon>
        <taxon>Nakamurellales</taxon>
        <taxon>Nakamurellaceae</taxon>
        <taxon>Nakamurella</taxon>
    </lineage>
</organism>
<dbReference type="InterPro" id="IPR019675">
    <property type="entry name" value="DUF2550"/>
</dbReference>
<dbReference type="RefSeq" id="WP_171197844.1">
    <property type="nucleotide sequence ID" value="NZ_JABEND010000001.1"/>
</dbReference>
<evidence type="ECO:0000313" key="2">
    <source>
        <dbReference type="EMBL" id="NNG34156.1"/>
    </source>
</evidence>
<proteinExistence type="predicted"/>
<comment type="caution">
    <text evidence="2">The sequence shown here is derived from an EMBL/GenBank/DDBJ whole genome shotgun (WGS) entry which is preliminary data.</text>
</comment>
<feature type="transmembrane region" description="Helical" evidence="1">
    <location>
        <begin position="6"/>
        <end position="24"/>
    </location>
</feature>
<evidence type="ECO:0000256" key="1">
    <source>
        <dbReference type="SAM" id="Phobius"/>
    </source>
</evidence>
<evidence type="ECO:0000313" key="3">
    <source>
        <dbReference type="Proteomes" id="UP000562984"/>
    </source>
</evidence>
<keyword evidence="1" id="KW-0472">Membrane</keyword>
<accession>A0A849A396</accession>
<dbReference type="Pfam" id="PF10739">
    <property type="entry name" value="DUF2550"/>
    <property type="match status" value="1"/>
</dbReference>
<name>A0A849A396_9ACTN</name>
<reference evidence="2 3" key="1">
    <citation type="submission" date="2020-05" db="EMBL/GenBank/DDBJ databases">
        <title>Nakamurella sp. DB0629 isolated from air conditioner.</title>
        <authorList>
            <person name="Kim D.H."/>
            <person name="Kim D.-U."/>
        </authorList>
    </citation>
    <scope>NUCLEOTIDE SEQUENCE [LARGE SCALE GENOMIC DNA]</scope>
    <source>
        <strain evidence="2 3">DB0629</strain>
    </source>
</reference>
<keyword evidence="1" id="KW-1133">Transmembrane helix</keyword>
<protein>
    <submittedName>
        <fullName evidence="2">DUF2550 domain-containing protein</fullName>
    </submittedName>
</protein>
<gene>
    <name evidence="2" type="ORF">HKD39_00175</name>
</gene>